<keyword evidence="1" id="KW-0645">Protease</keyword>
<accession>A0A5C1AD48</accession>
<proteinExistence type="predicted"/>
<dbReference type="GO" id="GO:0004180">
    <property type="term" value="F:carboxypeptidase activity"/>
    <property type="evidence" value="ECO:0007669"/>
    <property type="project" value="UniProtKB-KW"/>
</dbReference>
<gene>
    <name evidence="1" type="ORF">PX52LOC_01883</name>
</gene>
<protein>
    <submittedName>
        <fullName evidence="1">Carboxypeptidase regulatory-like domain-containing protein</fullName>
    </submittedName>
</protein>
<keyword evidence="2" id="KW-1185">Reference proteome</keyword>
<sequence length="137" mass="14522">MRRLRLLGTPLLLAALVGCGGGKHPVSGVVTLEDGSPLTKGLVVFERSDGGPPIAARGTIGPDGRYELSTDRAGDGVPAGKYKVLINSLDLSEVPDEQKNLPFDSKYGKFETSGLQCDVTSGGTTFPIKLDRPKRKR</sequence>
<organism evidence="1 2">
    <name type="scientific">Limnoglobus roseus</name>
    <dbReference type="NCBI Taxonomy" id="2598579"/>
    <lineage>
        <taxon>Bacteria</taxon>
        <taxon>Pseudomonadati</taxon>
        <taxon>Planctomycetota</taxon>
        <taxon>Planctomycetia</taxon>
        <taxon>Gemmatales</taxon>
        <taxon>Gemmataceae</taxon>
        <taxon>Limnoglobus</taxon>
    </lineage>
</organism>
<keyword evidence="1" id="KW-0121">Carboxypeptidase</keyword>
<dbReference type="EMBL" id="CP042425">
    <property type="protein sequence ID" value="QEL14978.1"/>
    <property type="molecule type" value="Genomic_DNA"/>
</dbReference>
<dbReference type="OrthoDB" id="289097at2"/>
<name>A0A5C1AD48_9BACT</name>
<dbReference type="RefSeq" id="WP_149109830.1">
    <property type="nucleotide sequence ID" value="NZ_CP042425.1"/>
</dbReference>
<dbReference type="Proteomes" id="UP000324974">
    <property type="component" value="Chromosome"/>
</dbReference>
<reference evidence="2" key="1">
    <citation type="submission" date="2019-08" db="EMBL/GenBank/DDBJ databases">
        <title>Limnoglobus roseus gen. nov., sp. nov., a novel freshwater planctomycete with a giant genome from the family Gemmataceae.</title>
        <authorList>
            <person name="Kulichevskaya I.S."/>
            <person name="Naumoff D.G."/>
            <person name="Miroshnikov K."/>
            <person name="Ivanova A."/>
            <person name="Philippov D.A."/>
            <person name="Hakobyan A."/>
            <person name="Rijpstra I.C."/>
            <person name="Sinninghe Damste J.S."/>
            <person name="Liesack W."/>
            <person name="Dedysh S.N."/>
        </authorList>
    </citation>
    <scope>NUCLEOTIDE SEQUENCE [LARGE SCALE GENOMIC DNA]</scope>
    <source>
        <strain evidence="2">PX52</strain>
    </source>
</reference>
<evidence type="ECO:0000313" key="1">
    <source>
        <dbReference type="EMBL" id="QEL14978.1"/>
    </source>
</evidence>
<dbReference type="PROSITE" id="PS51257">
    <property type="entry name" value="PROKAR_LIPOPROTEIN"/>
    <property type="match status" value="1"/>
</dbReference>
<dbReference type="AlphaFoldDB" id="A0A5C1AD48"/>
<keyword evidence="1" id="KW-0378">Hydrolase</keyword>
<evidence type="ECO:0000313" key="2">
    <source>
        <dbReference type="Proteomes" id="UP000324974"/>
    </source>
</evidence>
<dbReference type="KEGG" id="lrs:PX52LOC_01883"/>